<proteinExistence type="predicted"/>
<keyword evidence="3" id="KW-1185">Reference proteome</keyword>
<evidence type="ECO:0000259" key="1">
    <source>
        <dbReference type="PROSITE" id="PS50181"/>
    </source>
</evidence>
<dbReference type="Proteomes" id="UP000799757">
    <property type="component" value="Unassembled WGS sequence"/>
</dbReference>
<evidence type="ECO:0000313" key="3">
    <source>
        <dbReference type="Proteomes" id="UP000799757"/>
    </source>
</evidence>
<protein>
    <recommendedName>
        <fullName evidence="1">F-box domain-containing protein</fullName>
    </recommendedName>
</protein>
<evidence type="ECO:0000313" key="2">
    <source>
        <dbReference type="EMBL" id="KAF2786479.1"/>
    </source>
</evidence>
<dbReference type="OrthoDB" id="10660104at2759"/>
<dbReference type="AlphaFoldDB" id="A0A6A6WQW0"/>
<reference evidence="2" key="1">
    <citation type="journal article" date="2020" name="Stud. Mycol.">
        <title>101 Dothideomycetes genomes: a test case for predicting lifestyles and emergence of pathogens.</title>
        <authorList>
            <person name="Haridas S."/>
            <person name="Albert R."/>
            <person name="Binder M."/>
            <person name="Bloem J."/>
            <person name="Labutti K."/>
            <person name="Salamov A."/>
            <person name="Andreopoulos B."/>
            <person name="Baker S."/>
            <person name="Barry K."/>
            <person name="Bills G."/>
            <person name="Bluhm B."/>
            <person name="Cannon C."/>
            <person name="Castanera R."/>
            <person name="Culley D."/>
            <person name="Daum C."/>
            <person name="Ezra D."/>
            <person name="Gonzalez J."/>
            <person name="Henrissat B."/>
            <person name="Kuo A."/>
            <person name="Liang C."/>
            <person name="Lipzen A."/>
            <person name="Lutzoni F."/>
            <person name="Magnuson J."/>
            <person name="Mondo S."/>
            <person name="Nolan M."/>
            <person name="Ohm R."/>
            <person name="Pangilinan J."/>
            <person name="Park H.-J."/>
            <person name="Ramirez L."/>
            <person name="Alfaro M."/>
            <person name="Sun H."/>
            <person name="Tritt A."/>
            <person name="Yoshinaga Y."/>
            <person name="Zwiers L.-H."/>
            <person name="Turgeon B."/>
            <person name="Goodwin S."/>
            <person name="Spatafora J."/>
            <person name="Crous P."/>
            <person name="Grigoriev I."/>
        </authorList>
    </citation>
    <scope>NUCLEOTIDE SEQUENCE</scope>
    <source>
        <strain evidence="2">CBS 109.77</strain>
    </source>
</reference>
<gene>
    <name evidence="2" type="ORF">K505DRAFT_343771</name>
</gene>
<sequence>MPSTETGLADLPTELIHQIISSLPSDACKKDLRSLCLTSRRLRSIAEEHLYASFSFTPRFTPRSTKKFSNRLSRPFKVDSDEITHHLFRTLTERPELRSWAKSLTHKAEDNWGAAQDKQIDRLILAAPEAANIPHLQILRYGRGRGDRDVAAAHLLLLLPNLRDLSILIDETYDWDDGEYKGSAIPYSHVLEMLNFAGVSSSIPGFHGFPLLTNLDLSFRERGPDEVVDGRFLLIPSLRKVRLHGVAFKQDWKCPPYSSPVTDLGLDAHKLFPYHKEGFITILKSFAHLRALCWENCLREPSFILSVLEVQKHALETIELWTGEANVGQSDSWTYTSETLDENPVPQAFSALYTYPKWKSLLLILRLQST</sequence>
<accession>A0A6A6WQW0</accession>
<dbReference type="Pfam" id="PF12937">
    <property type="entry name" value="F-box-like"/>
    <property type="match status" value="1"/>
</dbReference>
<dbReference type="InterPro" id="IPR036047">
    <property type="entry name" value="F-box-like_dom_sf"/>
</dbReference>
<organism evidence="2 3">
    <name type="scientific">Melanomma pulvis-pyrius CBS 109.77</name>
    <dbReference type="NCBI Taxonomy" id="1314802"/>
    <lineage>
        <taxon>Eukaryota</taxon>
        <taxon>Fungi</taxon>
        <taxon>Dikarya</taxon>
        <taxon>Ascomycota</taxon>
        <taxon>Pezizomycotina</taxon>
        <taxon>Dothideomycetes</taxon>
        <taxon>Pleosporomycetidae</taxon>
        <taxon>Pleosporales</taxon>
        <taxon>Melanommataceae</taxon>
        <taxon>Melanomma</taxon>
    </lineage>
</organism>
<dbReference type="PROSITE" id="PS50181">
    <property type="entry name" value="FBOX"/>
    <property type="match status" value="1"/>
</dbReference>
<feature type="domain" description="F-box" evidence="1">
    <location>
        <begin position="5"/>
        <end position="54"/>
    </location>
</feature>
<dbReference type="SUPFAM" id="SSF81383">
    <property type="entry name" value="F-box domain"/>
    <property type="match status" value="1"/>
</dbReference>
<dbReference type="EMBL" id="MU002458">
    <property type="protein sequence ID" value="KAF2786479.1"/>
    <property type="molecule type" value="Genomic_DNA"/>
</dbReference>
<dbReference type="InterPro" id="IPR001810">
    <property type="entry name" value="F-box_dom"/>
</dbReference>
<name>A0A6A6WQW0_9PLEO</name>